<dbReference type="EMBL" id="JBHTCO010000011">
    <property type="protein sequence ID" value="MFC7393339.1"/>
    <property type="molecule type" value="Genomic_DNA"/>
</dbReference>
<name>A0ABW2PW10_9BACL</name>
<protein>
    <recommendedName>
        <fullName evidence="3">BhlA-like holin</fullName>
    </recommendedName>
</protein>
<accession>A0ABW2PW10</accession>
<keyword evidence="2" id="KW-1185">Reference proteome</keyword>
<comment type="caution">
    <text evidence="1">The sequence shown here is derived from an EMBL/GenBank/DDBJ whole genome shotgun (WGS) entry which is preliminary data.</text>
</comment>
<dbReference type="Proteomes" id="UP001596505">
    <property type="component" value="Unassembled WGS sequence"/>
</dbReference>
<evidence type="ECO:0008006" key="3">
    <source>
        <dbReference type="Google" id="ProtNLM"/>
    </source>
</evidence>
<reference evidence="2" key="1">
    <citation type="journal article" date="2019" name="Int. J. Syst. Evol. Microbiol.">
        <title>The Global Catalogue of Microorganisms (GCM) 10K type strain sequencing project: providing services to taxonomists for standard genome sequencing and annotation.</title>
        <authorList>
            <consortium name="The Broad Institute Genomics Platform"/>
            <consortium name="The Broad Institute Genome Sequencing Center for Infectious Disease"/>
            <person name="Wu L."/>
            <person name="Ma J."/>
        </authorList>
    </citation>
    <scope>NUCLEOTIDE SEQUENCE [LARGE SCALE GENOMIC DNA]</scope>
    <source>
        <strain evidence="2">CGMCC 1.16305</strain>
    </source>
</reference>
<organism evidence="1 2">
    <name type="scientific">Scopulibacillus cellulosilyticus</name>
    <dbReference type="NCBI Taxonomy" id="2665665"/>
    <lineage>
        <taxon>Bacteria</taxon>
        <taxon>Bacillati</taxon>
        <taxon>Bacillota</taxon>
        <taxon>Bacilli</taxon>
        <taxon>Bacillales</taxon>
        <taxon>Sporolactobacillaceae</taxon>
        <taxon>Scopulibacillus</taxon>
    </lineage>
</organism>
<evidence type="ECO:0000313" key="2">
    <source>
        <dbReference type="Proteomes" id="UP001596505"/>
    </source>
</evidence>
<dbReference type="RefSeq" id="WP_380965801.1">
    <property type="nucleotide sequence ID" value="NZ_JBHTCO010000011.1"/>
</dbReference>
<evidence type="ECO:0000313" key="1">
    <source>
        <dbReference type="EMBL" id="MFC7393339.1"/>
    </source>
</evidence>
<proteinExistence type="predicted"/>
<sequence>MGYLILVLVIIGLITLVISFFKEDSIKQLEGQIESTSVTMMQELYNVKKKVRVLEEEILIEDSER</sequence>
<gene>
    <name evidence="1" type="ORF">ACFQRG_10235</name>
</gene>